<dbReference type="PROSITE" id="PS51257">
    <property type="entry name" value="PROKAR_LIPOPROTEIN"/>
    <property type="match status" value="1"/>
</dbReference>
<dbReference type="AlphaFoldDB" id="A0A341CBT6"/>
<dbReference type="KEGG" id="nasi:112407103"/>
<feature type="region of interest" description="Disordered" evidence="1">
    <location>
        <begin position="181"/>
        <end position="206"/>
    </location>
</feature>
<feature type="region of interest" description="Disordered" evidence="1">
    <location>
        <begin position="139"/>
        <end position="162"/>
    </location>
</feature>
<protein>
    <submittedName>
        <fullName evidence="3">Protein enabled homolog</fullName>
    </submittedName>
</protein>
<organism evidence="2 3">
    <name type="scientific">Neophocaena asiaeorientalis asiaeorientalis</name>
    <name type="common">Yangtze finless porpoise</name>
    <name type="synonym">Neophocaena phocaenoides subsp. asiaeorientalis</name>
    <dbReference type="NCBI Taxonomy" id="1706337"/>
    <lineage>
        <taxon>Eukaryota</taxon>
        <taxon>Metazoa</taxon>
        <taxon>Chordata</taxon>
        <taxon>Craniata</taxon>
        <taxon>Vertebrata</taxon>
        <taxon>Euteleostomi</taxon>
        <taxon>Mammalia</taxon>
        <taxon>Eutheria</taxon>
        <taxon>Laurasiatheria</taxon>
        <taxon>Artiodactyla</taxon>
        <taxon>Whippomorpha</taxon>
        <taxon>Cetacea</taxon>
        <taxon>Odontoceti</taxon>
        <taxon>Phocoenidae</taxon>
        <taxon>Neophocaena</taxon>
    </lineage>
</organism>
<reference evidence="3" key="1">
    <citation type="submission" date="2025-08" db="UniProtKB">
        <authorList>
            <consortium name="RefSeq"/>
        </authorList>
    </citation>
    <scope>IDENTIFICATION</scope>
    <source>
        <tissue evidence="3">Meat</tissue>
    </source>
</reference>
<evidence type="ECO:0000313" key="2">
    <source>
        <dbReference type="Proteomes" id="UP000252040"/>
    </source>
</evidence>
<dbReference type="GeneID" id="112407103"/>
<dbReference type="Proteomes" id="UP000252040">
    <property type="component" value="Unplaced"/>
</dbReference>
<gene>
    <name evidence="3" type="primary">LOC112407103</name>
</gene>
<keyword evidence="2" id="KW-1185">Reference proteome</keyword>
<sequence>MEKALFQPCSSPEHTWCPTPNLSPLWPLLSGCRPLTHGPSLFLPLHLCSHWVSCPGGSSCPCAPSCARMRFPAHQPRSGKAHISHSSVCPLPTPAKCLAHTGNHARVLAGGWAPRSPQGSDSMMPHSHGAAIHQHLTGNPISGQRPVKEPGWSHRQRQGPGHSCVTWPTGTQGSFLRALQAPSPPTLPCPAQTSHGPLPPGPSRSPHPTLLLSCLPSDLPQATPSQVSVQCPGAWQTLPETPSVGCPSLFSCPLPTWALSPVSGLTPQRPASGLILPAPSLQPRAGEWVRDFQGLGLCEKSSRSDPSVPPATCGCLDVN</sequence>
<accession>A0A341CBT6</accession>
<dbReference type="InParanoid" id="A0A341CBT6"/>
<proteinExistence type="predicted"/>
<evidence type="ECO:0000313" key="3">
    <source>
        <dbReference type="RefSeq" id="XP_024612044.1"/>
    </source>
</evidence>
<name>A0A341CBT6_NEOAA</name>
<evidence type="ECO:0000256" key="1">
    <source>
        <dbReference type="SAM" id="MobiDB-lite"/>
    </source>
</evidence>
<dbReference type="RefSeq" id="XP_024612044.1">
    <property type="nucleotide sequence ID" value="XM_024756276.1"/>
</dbReference>